<proteinExistence type="predicted"/>
<keyword evidence="5" id="KW-1185">Reference proteome</keyword>
<name>A0A4Q0XCL4_9FLAO</name>
<sequence>MKNHNKLTVILFLTLLMSCDFGKNNSPDHSTTGRTVPENKDITNTTNYKNTGNFDAMDENSIGTDKVTDSLSENWNLDNPKRKENLYATFDMTEDQIQKYENALQNWKESDKADAFKLLSANAKIKEEDKILKDILNDAQYKRYKEWSKDNDLRR</sequence>
<feature type="region of interest" description="Disordered" evidence="2">
    <location>
        <begin position="24"/>
        <end position="60"/>
    </location>
</feature>
<evidence type="ECO:0000256" key="1">
    <source>
        <dbReference type="SAM" id="Coils"/>
    </source>
</evidence>
<dbReference type="OrthoDB" id="1437313at2"/>
<organism evidence="4 5">
    <name type="scientific">Gelidibacter gilvus</name>
    <dbReference type="NCBI Taxonomy" id="59602"/>
    <lineage>
        <taxon>Bacteria</taxon>
        <taxon>Pseudomonadati</taxon>
        <taxon>Bacteroidota</taxon>
        <taxon>Flavobacteriia</taxon>
        <taxon>Flavobacteriales</taxon>
        <taxon>Flavobacteriaceae</taxon>
        <taxon>Gelidibacter</taxon>
    </lineage>
</organism>
<feature type="chain" id="PRO_5020363640" description="DUF3106 domain-containing protein" evidence="3">
    <location>
        <begin position="23"/>
        <end position="155"/>
    </location>
</feature>
<evidence type="ECO:0000256" key="3">
    <source>
        <dbReference type="SAM" id="SignalP"/>
    </source>
</evidence>
<dbReference type="Proteomes" id="UP000289792">
    <property type="component" value="Unassembled WGS sequence"/>
</dbReference>
<evidence type="ECO:0000256" key="2">
    <source>
        <dbReference type="SAM" id="MobiDB-lite"/>
    </source>
</evidence>
<reference evidence="4 5" key="1">
    <citation type="submission" date="2019-01" db="EMBL/GenBank/DDBJ databases">
        <title>Genome sequence of the Antarctic species Gelidibacter gilvus ACAM 158(T).</title>
        <authorList>
            <person name="Bowman J.P."/>
        </authorList>
    </citation>
    <scope>NUCLEOTIDE SEQUENCE [LARGE SCALE GENOMIC DNA]</scope>
    <source>
        <strain evidence="4 5">IC158</strain>
    </source>
</reference>
<dbReference type="EMBL" id="SDDZ01000014">
    <property type="protein sequence ID" value="RXJ45447.1"/>
    <property type="molecule type" value="Genomic_DNA"/>
</dbReference>
<evidence type="ECO:0008006" key="6">
    <source>
        <dbReference type="Google" id="ProtNLM"/>
    </source>
</evidence>
<comment type="caution">
    <text evidence="4">The sequence shown here is derived from an EMBL/GenBank/DDBJ whole genome shotgun (WGS) entry which is preliminary data.</text>
</comment>
<accession>A0A4Q0XCL4</accession>
<gene>
    <name evidence="4" type="ORF">ESZ48_16665</name>
</gene>
<evidence type="ECO:0000313" key="5">
    <source>
        <dbReference type="Proteomes" id="UP000289792"/>
    </source>
</evidence>
<dbReference type="PROSITE" id="PS51257">
    <property type="entry name" value="PROKAR_LIPOPROTEIN"/>
    <property type="match status" value="1"/>
</dbReference>
<keyword evidence="3" id="KW-0732">Signal</keyword>
<dbReference type="AlphaFoldDB" id="A0A4Q0XCL4"/>
<feature type="coiled-coil region" evidence="1">
    <location>
        <begin position="83"/>
        <end position="110"/>
    </location>
</feature>
<protein>
    <recommendedName>
        <fullName evidence="6">DUF3106 domain-containing protein</fullName>
    </recommendedName>
</protein>
<feature type="compositionally biased region" description="Polar residues" evidence="2">
    <location>
        <begin position="42"/>
        <end position="53"/>
    </location>
</feature>
<evidence type="ECO:0000313" key="4">
    <source>
        <dbReference type="EMBL" id="RXJ45447.1"/>
    </source>
</evidence>
<feature type="compositionally biased region" description="Polar residues" evidence="2">
    <location>
        <begin position="24"/>
        <end position="34"/>
    </location>
</feature>
<dbReference type="RefSeq" id="WP_129018635.1">
    <property type="nucleotide sequence ID" value="NZ_SDDZ01000014.1"/>
</dbReference>
<feature type="signal peptide" evidence="3">
    <location>
        <begin position="1"/>
        <end position="22"/>
    </location>
</feature>
<keyword evidence="1" id="KW-0175">Coiled coil</keyword>